<dbReference type="EMBL" id="BAABCW010000003">
    <property type="protein sequence ID" value="GAA4112524.1"/>
    <property type="molecule type" value="Genomic_DNA"/>
</dbReference>
<dbReference type="Gene3D" id="2.30.110.10">
    <property type="entry name" value="Electron Transport, Fmn-binding Protein, Chain A"/>
    <property type="match status" value="1"/>
</dbReference>
<name>A0ABP7XE48_9FLAO</name>
<evidence type="ECO:0000313" key="2">
    <source>
        <dbReference type="Proteomes" id="UP001500459"/>
    </source>
</evidence>
<keyword evidence="2" id="KW-1185">Reference proteome</keyword>
<gene>
    <name evidence="1" type="ORF">GCM10022393_11020</name>
</gene>
<accession>A0ABP7XE48</accession>
<dbReference type="SUPFAM" id="SSF50475">
    <property type="entry name" value="FMN-binding split barrel"/>
    <property type="match status" value="1"/>
</dbReference>
<evidence type="ECO:0008006" key="3">
    <source>
        <dbReference type="Google" id="ProtNLM"/>
    </source>
</evidence>
<evidence type="ECO:0000313" key="1">
    <source>
        <dbReference type="EMBL" id="GAA4112524.1"/>
    </source>
</evidence>
<dbReference type="RefSeq" id="WP_344925455.1">
    <property type="nucleotide sequence ID" value="NZ_BAABCW010000003.1"/>
</dbReference>
<reference evidence="2" key="1">
    <citation type="journal article" date="2019" name="Int. J. Syst. Evol. Microbiol.">
        <title>The Global Catalogue of Microorganisms (GCM) 10K type strain sequencing project: providing services to taxonomists for standard genome sequencing and annotation.</title>
        <authorList>
            <consortium name="The Broad Institute Genomics Platform"/>
            <consortium name="The Broad Institute Genome Sequencing Center for Infectious Disease"/>
            <person name="Wu L."/>
            <person name="Ma J."/>
        </authorList>
    </citation>
    <scope>NUCLEOTIDE SEQUENCE [LARGE SCALE GENOMIC DNA]</scope>
    <source>
        <strain evidence="2">JCM 17106</strain>
    </source>
</reference>
<sequence>MIKNIEITESIQLLSDNYIGRLAFISAGSPYVIPVTYHYNKTNNAIISYSGVGHKIQAMRKNNTVAFEVDEITSLSNWKSVLIQGVFEEIVGTDAKYILHEFAEGVKNNIHRKKQEEHKFLPEFSSKIKTNKAPIVYQIKIIEVTGKLRYI</sequence>
<organism evidence="1 2">
    <name type="scientific">Aquimarina addita</name>
    <dbReference type="NCBI Taxonomy" id="870485"/>
    <lineage>
        <taxon>Bacteria</taxon>
        <taxon>Pseudomonadati</taxon>
        <taxon>Bacteroidota</taxon>
        <taxon>Flavobacteriia</taxon>
        <taxon>Flavobacteriales</taxon>
        <taxon>Flavobacteriaceae</taxon>
        <taxon>Aquimarina</taxon>
    </lineage>
</organism>
<comment type="caution">
    <text evidence="1">The sequence shown here is derived from an EMBL/GenBank/DDBJ whole genome shotgun (WGS) entry which is preliminary data.</text>
</comment>
<dbReference type="Pfam" id="PF12900">
    <property type="entry name" value="Pyridox_ox_2"/>
    <property type="match status" value="1"/>
</dbReference>
<dbReference type="Proteomes" id="UP001500459">
    <property type="component" value="Unassembled WGS sequence"/>
</dbReference>
<protein>
    <recommendedName>
        <fullName evidence="3">Flavin mononucleotide-binding protein</fullName>
    </recommendedName>
</protein>
<dbReference type="InterPro" id="IPR024747">
    <property type="entry name" value="Pyridox_Oxase-rel"/>
</dbReference>
<proteinExistence type="predicted"/>
<dbReference type="InterPro" id="IPR012349">
    <property type="entry name" value="Split_barrel_FMN-bd"/>
</dbReference>